<feature type="transmembrane region" description="Helical" evidence="1">
    <location>
        <begin position="94"/>
        <end position="114"/>
    </location>
</feature>
<reference evidence="2 3" key="1">
    <citation type="journal article" date="2009" name="Stand. Genomic Sci.">
        <title>Complete genome sequence of Pirellula staleyi type strain (ATCC 27377).</title>
        <authorList>
            <person name="Clum A."/>
            <person name="Tindall B.J."/>
            <person name="Sikorski J."/>
            <person name="Ivanova N."/>
            <person name="Mavrommatis K."/>
            <person name="Lucas S."/>
            <person name="Glavina del Rio T."/>
            <person name="Nolan M."/>
            <person name="Chen F."/>
            <person name="Tice H."/>
            <person name="Pitluck S."/>
            <person name="Cheng J.F."/>
            <person name="Chertkov O."/>
            <person name="Brettin T."/>
            <person name="Han C."/>
            <person name="Detter J.C."/>
            <person name="Kuske C."/>
            <person name="Bruce D."/>
            <person name="Goodwin L."/>
            <person name="Ovchinikova G."/>
            <person name="Pati A."/>
            <person name="Mikhailova N."/>
            <person name="Chen A."/>
            <person name="Palaniappan K."/>
            <person name="Land M."/>
            <person name="Hauser L."/>
            <person name="Chang Y.J."/>
            <person name="Jeffries C.D."/>
            <person name="Chain P."/>
            <person name="Rohde M."/>
            <person name="Goker M."/>
            <person name="Bristow J."/>
            <person name="Eisen J.A."/>
            <person name="Markowitz V."/>
            <person name="Hugenholtz P."/>
            <person name="Kyrpides N.C."/>
            <person name="Klenk H.P."/>
            <person name="Lapidus A."/>
        </authorList>
    </citation>
    <scope>NUCLEOTIDE SEQUENCE [LARGE SCALE GENOMIC DNA]</scope>
    <source>
        <strain evidence="3">ATCC 27377 / DSM 6068 / ICPB 4128</strain>
    </source>
</reference>
<evidence type="ECO:0000256" key="1">
    <source>
        <dbReference type="SAM" id="Phobius"/>
    </source>
</evidence>
<proteinExistence type="predicted"/>
<evidence type="ECO:0000313" key="2">
    <source>
        <dbReference type="EMBL" id="ADB14887.1"/>
    </source>
</evidence>
<keyword evidence="3" id="KW-1185">Reference proteome</keyword>
<protein>
    <submittedName>
        <fullName evidence="2">Uncharacterized protein</fullName>
    </submittedName>
</protein>
<feature type="transmembrane region" description="Helical" evidence="1">
    <location>
        <begin position="134"/>
        <end position="151"/>
    </location>
</feature>
<evidence type="ECO:0000313" key="3">
    <source>
        <dbReference type="Proteomes" id="UP000001887"/>
    </source>
</evidence>
<dbReference type="Proteomes" id="UP000001887">
    <property type="component" value="Chromosome"/>
</dbReference>
<feature type="transmembrane region" description="Helical" evidence="1">
    <location>
        <begin position="63"/>
        <end position="82"/>
    </location>
</feature>
<dbReference type="KEGG" id="psl:Psta_0191"/>
<dbReference type="eggNOG" id="ENOG5032T42">
    <property type="taxonomic scope" value="Bacteria"/>
</dbReference>
<keyword evidence="1" id="KW-1133">Transmembrane helix</keyword>
<accession>D2R1A2</accession>
<dbReference type="EMBL" id="CP001848">
    <property type="protein sequence ID" value="ADB14887.1"/>
    <property type="molecule type" value="Genomic_DNA"/>
</dbReference>
<organism evidence="2 3">
    <name type="scientific">Pirellula staleyi (strain ATCC 27377 / DSM 6068 / ICPB 4128)</name>
    <name type="common">Pirella staleyi</name>
    <dbReference type="NCBI Taxonomy" id="530564"/>
    <lineage>
        <taxon>Bacteria</taxon>
        <taxon>Pseudomonadati</taxon>
        <taxon>Planctomycetota</taxon>
        <taxon>Planctomycetia</taxon>
        <taxon>Pirellulales</taxon>
        <taxon>Pirellulaceae</taxon>
        <taxon>Pirellula</taxon>
    </lineage>
</organism>
<feature type="transmembrane region" description="Helical" evidence="1">
    <location>
        <begin position="6"/>
        <end position="28"/>
    </location>
</feature>
<keyword evidence="1" id="KW-0472">Membrane</keyword>
<sequence precursor="true">MALEYFTLAHVLISLVGIAAGFGALAGLLAGQIFQRWTQWHLGGTLLTCVTGFFFPFRGFTPAIGVGMLSIVLLAAAFYALYFRHLFGIWRTVFVVGSVGALYFNFFVLVAQLFQKMPVLQRLAPTQSEPPFAVSQLLVLATFLYLGYAALKRLPATELISGDHGWCDAAAIERRREMCQPPS</sequence>
<keyword evidence="1" id="KW-0812">Transmembrane</keyword>
<dbReference type="AlphaFoldDB" id="D2R1A2"/>
<name>D2R1A2_PIRSD</name>
<dbReference type="HOGENOM" id="CLU_136221_0_0_0"/>
<gene>
    <name evidence="2" type="ordered locus">Psta_0191</name>
</gene>